<feature type="transmembrane region" description="Helical" evidence="12">
    <location>
        <begin position="46"/>
        <end position="69"/>
    </location>
</feature>
<comment type="function">
    <text evidence="12">Component of the PAM complex, a complex required for the translocation of transit peptide-containing proteins from the inner membrane into the mitochondrial matrix in an ATP-dependent manner.</text>
</comment>
<evidence type="ECO:0000256" key="12">
    <source>
        <dbReference type="RuleBase" id="RU367146"/>
    </source>
</evidence>
<gene>
    <name evidence="13" type="ORF">AWRI3579_g4393</name>
</gene>
<sequence length="178" mass="20342">MLRVNPNIYKRAYTTASNIQKTKPSNVELTWSKFFQIRRQERKINIGSSVLSAFLTSNIAFAYVATIEIDPTQTIFGLDPSIVLIGGVMTSAAFGYLIGPSIFGKPIFQLRHKSVLEGYNLKNKIFLKHIIKNRVDASKQSFSNPPPDYYGEKIGSLKEYRRWLRDCHAYRIKASEFI</sequence>
<keyword evidence="4 12" id="KW-0812">Transmembrane</keyword>
<keyword evidence="7" id="KW-0809">Transit peptide</keyword>
<dbReference type="STRING" id="56408.A0A1E5R0P7"/>
<keyword evidence="9 12" id="KW-0811">Translocation</keyword>
<dbReference type="Proteomes" id="UP000095728">
    <property type="component" value="Unassembled WGS sequence"/>
</dbReference>
<comment type="caution">
    <text evidence="13">The sequence shown here is derived from an EMBL/GenBank/DDBJ whole genome shotgun (WGS) entry which is preliminary data.</text>
</comment>
<evidence type="ECO:0000256" key="6">
    <source>
        <dbReference type="ARBA" id="ARBA00022927"/>
    </source>
</evidence>
<keyword evidence="14" id="KW-1185">Reference proteome</keyword>
<evidence type="ECO:0000256" key="11">
    <source>
        <dbReference type="ARBA" id="ARBA00023136"/>
    </source>
</evidence>
<dbReference type="FunCoup" id="A0A1E5R0P7">
    <property type="interactions" value="56"/>
</dbReference>
<dbReference type="PANTHER" id="PTHR28021:SF1">
    <property type="entry name" value="PRESEQUENCE TRANSLOCATED-ASSOCIATED MOTOR SUBUNIT PAM17, MITOCHONDRIAL"/>
    <property type="match status" value="1"/>
</dbReference>
<accession>A0A1E5R0P7</accession>
<evidence type="ECO:0000256" key="3">
    <source>
        <dbReference type="ARBA" id="ARBA00022448"/>
    </source>
</evidence>
<proteinExistence type="inferred from homology"/>
<protein>
    <recommendedName>
        <fullName evidence="12">Presequence translocated-associated motor subunit PAM17</fullName>
    </recommendedName>
</protein>
<evidence type="ECO:0000256" key="8">
    <source>
        <dbReference type="ARBA" id="ARBA00022989"/>
    </source>
</evidence>
<keyword evidence="6 12" id="KW-0653">Protein transport</keyword>
<organism evidence="13 14">
    <name type="scientific">Hanseniaspora osmophila</name>
    <dbReference type="NCBI Taxonomy" id="56408"/>
    <lineage>
        <taxon>Eukaryota</taxon>
        <taxon>Fungi</taxon>
        <taxon>Dikarya</taxon>
        <taxon>Ascomycota</taxon>
        <taxon>Saccharomycotina</taxon>
        <taxon>Saccharomycetes</taxon>
        <taxon>Saccharomycodales</taxon>
        <taxon>Saccharomycodaceae</taxon>
        <taxon>Hanseniaspora</taxon>
    </lineage>
</organism>
<comment type="subunit">
    <text evidence="12">Component of the PAM complex.</text>
</comment>
<evidence type="ECO:0000256" key="10">
    <source>
        <dbReference type="ARBA" id="ARBA00023128"/>
    </source>
</evidence>
<dbReference type="AlphaFoldDB" id="A0A1E5R0P7"/>
<dbReference type="Pfam" id="PF08566">
    <property type="entry name" value="Pam17"/>
    <property type="match status" value="1"/>
</dbReference>
<comment type="similarity">
    <text evidence="2 12">Belongs to the PAM17 family.</text>
</comment>
<feature type="transmembrane region" description="Helical" evidence="12">
    <location>
        <begin position="81"/>
        <end position="103"/>
    </location>
</feature>
<dbReference type="PANTHER" id="PTHR28021">
    <property type="entry name" value="PRESEQUENCE TRANSLOCATED-ASSOCIATED MOTOR SUBUNIT PAM17, MITOCHONDRIAL"/>
    <property type="match status" value="1"/>
</dbReference>
<dbReference type="GO" id="GO:0001405">
    <property type="term" value="C:PAM complex, Tim23 associated import motor"/>
    <property type="evidence" value="ECO:0007669"/>
    <property type="project" value="UniProtKB-UniRule"/>
</dbReference>
<keyword evidence="8 12" id="KW-1133">Transmembrane helix</keyword>
<dbReference type="InParanoid" id="A0A1E5R0P7"/>
<keyword evidence="10 12" id="KW-0496">Mitochondrion</keyword>
<evidence type="ECO:0000256" key="4">
    <source>
        <dbReference type="ARBA" id="ARBA00022692"/>
    </source>
</evidence>
<keyword evidence="5 12" id="KW-0999">Mitochondrion inner membrane</keyword>
<dbReference type="EMBL" id="LPNM01000012">
    <property type="protein sequence ID" value="OEJ80474.1"/>
    <property type="molecule type" value="Genomic_DNA"/>
</dbReference>
<evidence type="ECO:0000256" key="1">
    <source>
        <dbReference type="ARBA" id="ARBA00004448"/>
    </source>
</evidence>
<dbReference type="InterPro" id="IPR013875">
    <property type="entry name" value="Pam17"/>
</dbReference>
<evidence type="ECO:0000256" key="9">
    <source>
        <dbReference type="ARBA" id="ARBA00023010"/>
    </source>
</evidence>
<comment type="subcellular location">
    <subcellularLocation>
        <location evidence="1 12">Mitochondrion inner membrane</location>
        <topology evidence="1 12">Multi-pass membrane protein</topology>
    </subcellularLocation>
</comment>
<dbReference type="OrthoDB" id="5970083at2759"/>
<evidence type="ECO:0000256" key="5">
    <source>
        <dbReference type="ARBA" id="ARBA00022792"/>
    </source>
</evidence>
<evidence type="ECO:0000256" key="2">
    <source>
        <dbReference type="ARBA" id="ARBA00006837"/>
    </source>
</evidence>
<keyword evidence="3 12" id="KW-0813">Transport</keyword>
<dbReference type="GO" id="GO:0030150">
    <property type="term" value="P:protein import into mitochondrial matrix"/>
    <property type="evidence" value="ECO:0007669"/>
    <property type="project" value="UniProtKB-UniRule"/>
</dbReference>
<keyword evidence="11 12" id="KW-0472">Membrane</keyword>
<evidence type="ECO:0000313" key="14">
    <source>
        <dbReference type="Proteomes" id="UP000095728"/>
    </source>
</evidence>
<name>A0A1E5R0P7_9ASCO</name>
<evidence type="ECO:0000256" key="7">
    <source>
        <dbReference type="ARBA" id="ARBA00022946"/>
    </source>
</evidence>
<reference evidence="14" key="1">
    <citation type="journal article" date="2016" name="Genome Announc.">
        <title>Genome sequences of three species of Hanseniaspora isolated from spontaneous wine fermentations.</title>
        <authorList>
            <person name="Sternes P.R."/>
            <person name="Lee D."/>
            <person name="Kutyna D.R."/>
            <person name="Borneman A.R."/>
        </authorList>
    </citation>
    <scope>NUCLEOTIDE SEQUENCE [LARGE SCALE GENOMIC DNA]</scope>
    <source>
        <strain evidence="14">AWRI3579</strain>
    </source>
</reference>
<evidence type="ECO:0000313" key="13">
    <source>
        <dbReference type="EMBL" id="OEJ80474.1"/>
    </source>
</evidence>